<feature type="region of interest" description="Disordered" evidence="13">
    <location>
        <begin position="639"/>
        <end position="672"/>
    </location>
</feature>
<evidence type="ECO:0000256" key="1">
    <source>
        <dbReference type="ARBA" id="ARBA00000826"/>
    </source>
</evidence>
<comment type="pathway">
    <text evidence="3 11">Glycan biosynthesis; glycogen biosynthesis.</text>
</comment>
<keyword evidence="6 11" id="KW-0328">Glycosyltransferase</keyword>
<dbReference type="GO" id="GO:0005829">
    <property type="term" value="C:cytosol"/>
    <property type="evidence" value="ECO:0007669"/>
    <property type="project" value="TreeGrafter"/>
</dbReference>
<dbReference type="PANTHER" id="PTHR43651">
    <property type="entry name" value="1,4-ALPHA-GLUCAN-BRANCHING ENZYME"/>
    <property type="match status" value="1"/>
</dbReference>
<dbReference type="SUPFAM" id="SSF81296">
    <property type="entry name" value="E set domains"/>
    <property type="match status" value="1"/>
</dbReference>
<dbReference type="Pfam" id="PF02806">
    <property type="entry name" value="Alpha-amylase_C"/>
    <property type="match status" value="1"/>
</dbReference>
<evidence type="ECO:0000256" key="2">
    <source>
        <dbReference type="ARBA" id="ARBA00002953"/>
    </source>
</evidence>
<feature type="compositionally biased region" description="Basic and acidic residues" evidence="13">
    <location>
        <begin position="663"/>
        <end position="672"/>
    </location>
</feature>
<dbReference type="InterPro" id="IPR006407">
    <property type="entry name" value="GlgB"/>
</dbReference>
<evidence type="ECO:0000256" key="4">
    <source>
        <dbReference type="ARBA" id="ARBA00009000"/>
    </source>
</evidence>
<dbReference type="SUPFAM" id="SSF51445">
    <property type="entry name" value="(Trans)glycosidases"/>
    <property type="match status" value="1"/>
</dbReference>
<dbReference type="GO" id="GO:0003844">
    <property type="term" value="F:1,4-alpha-glucan branching enzyme activity"/>
    <property type="evidence" value="ECO:0007669"/>
    <property type="project" value="UniProtKB-UniRule"/>
</dbReference>
<dbReference type="InterPro" id="IPR006047">
    <property type="entry name" value="GH13_cat_dom"/>
</dbReference>
<dbReference type="InterPro" id="IPR013780">
    <property type="entry name" value="Glyco_hydro_b"/>
</dbReference>
<dbReference type="Gene3D" id="2.60.40.10">
    <property type="entry name" value="Immunoglobulins"/>
    <property type="match status" value="1"/>
</dbReference>
<dbReference type="InterPro" id="IPR044143">
    <property type="entry name" value="GlgB_N_E_set_prok"/>
</dbReference>
<dbReference type="GO" id="GO:0030245">
    <property type="term" value="P:cellulose catabolic process"/>
    <property type="evidence" value="ECO:0007669"/>
    <property type="project" value="UniProtKB-KW"/>
</dbReference>
<dbReference type="PANTHER" id="PTHR43651:SF3">
    <property type="entry name" value="1,4-ALPHA-GLUCAN-BRANCHING ENZYME"/>
    <property type="match status" value="1"/>
</dbReference>
<reference evidence="15 17" key="1">
    <citation type="submission" date="2015-09" db="EMBL/GenBank/DDBJ databases">
        <authorList>
            <consortium name="Pathogen Informatics"/>
        </authorList>
    </citation>
    <scope>NUCLEOTIDE SEQUENCE [LARGE SCALE GENOMIC DNA]</scope>
    <source>
        <strain evidence="15 17">2789STDY5834939</strain>
    </source>
</reference>
<evidence type="ECO:0000256" key="8">
    <source>
        <dbReference type="ARBA" id="ARBA00023001"/>
    </source>
</evidence>
<keyword evidence="9 11" id="KW-0320">Glycogen biosynthesis</keyword>
<evidence type="ECO:0000256" key="10">
    <source>
        <dbReference type="ARBA" id="ARBA00023277"/>
    </source>
</evidence>
<dbReference type="RefSeq" id="WP_055245275.1">
    <property type="nucleotide sequence ID" value="NZ_CABIWA010000002.1"/>
</dbReference>
<keyword evidence="8" id="KW-0624">Polysaccharide degradation</keyword>
<evidence type="ECO:0000313" key="15">
    <source>
        <dbReference type="EMBL" id="CUP80983.1"/>
    </source>
</evidence>
<keyword evidence="10 11" id="KW-0119">Carbohydrate metabolism</keyword>
<name>A0A174R613_9FIRM</name>
<keyword evidence="8" id="KW-0136">Cellulose degradation</keyword>
<dbReference type="Proteomes" id="UP000260828">
    <property type="component" value="Unassembled WGS sequence"/>
</dbReference>
<evidence type="ECO:0000313" key="17">
    <source>
        <dbReference type="Proteomes" id="UP000095765"/>
    </source>
</evidence>
<comment type="catalytic activity">
    <reaction evidence="1 11">
        <text>Transfers a segment of a (1-&gt;4)-alpha-D-glucan chain to a primary hydroxy group in a similar glucan chain.</text>
        <dbReference type="EC" id="2.4.1.18"/>
    </reaction>
</comment>
<dbReference type="CDD" id="cd02855">
    <property type="entry name" value="E_set_GBE_prok_N"/>
    <property type="match status" value="1"/>
</dbReference>
<dbReference type="GO" id="GO:0005978">
    <property type="term" value="P:glycogen biosynthetic process"/>
    <property type="evidence" value="ECO:0007669"/>
    <property type="project" value="UniProtKB-UniRule"/>
</dbReference>
<dbReference type="UniPathway" id="UPA00164"/>
<dbReference type="InterPro" id="IPR014756">
    <property type="entry name" value="Ig_E-set"/>
</dbReference>
<evidence type="ECO:0000256" key="6">
    <source>
        <dbReference type="ARBA" id="ARBA00022676"/>
    </source>
</evidence>
<dbReference type="PIRSF" id="PIRSF000463">
    <property type="entry name" value="GlgB"/>
    <property type="match status" value="1"/>
</dbReference>
<keyword evidence="5 11" id="KW-0321">Glycogen metabolism</keyword>
<dbReference type="InterPro" id="IPR013783">
    <property type="entry name" value="Ig-like_fold"/>
</dbReference>
<dbReference type="NCBIfam" id="TIGR01515">
    <property type="entry name" value="branching_enzym"/>
    <property type="match status" value="1"/>
</dbReference>
<gene>
    <name evidence="11 15" type="primary">glgB</name>
    <name evidence="16" type="ORF">DXC40_05560</name>
    <name evidence="15" type="ORF">ERS852551_02020</name>
</gene>
<keyword evidence="7 11" id="KW-0808">Transferase</keyword>
<comment type="function">
    <text evidence="2 11">Catalyzes the formation of the alpha-1,6-glucosidic linkages in glycogen by scission of a 1,4-alpha-linked oligosaccharide from growing alpha-1,4-glucan chains and the subsequent attachment of the oligosaccharide to the alpha-1,6 position.</text>
</comment>
<feature type="active site" description="Proton donor" evidence="11 12">
    <location>
        <position position="367"/>
    </location>
</feature>
<evidence type="ECO:0000256" key="7">
    <source>
        <dbReference type="ARBA" id="ARBA00022679"/>
    </source>
</evidence>
<evidence type="ECO:0000256" key="13">
    <source>
        <dbReference type="SAM" id="MobiDB-lite"/>
    </source>
</evidence>
<feature type="compositionally biased region" description="Low complexity" evidence="13">
    <location>
        <begin position="639"/>
        <end position="648"/>
    </location>
</feature>
<dbReference type="NCBIfam" id="NF008967">
    <property type="entry name" value="PRK12313.1"/>
    <property type="match status" value="1"/>
</dbReference>
<evidence type="ECO:0000256" key="9">
    <source>
        <dbReference type="ARBA" id="ARBA00023056"/>
    </source>
</evidence>
<organism evidence="15 17">
    <name type="scientific">Anaerotruncus colihominis</name>
    <dbReference type="NCBI Taxonomy" id="169435"/>
    <lineage>
        <taxon>Bacteria</taxon>
        <taxon>Bacillati</taxon>
        <taxon>Bacillota</taxon>
        <taxon>Clostridia</taxon>
        <taxon>Eubacteriales</taxon>
        <taxon>Oscillospiraceae</taxon>
        <taxon>Anaerotruncus</taxon>
    </lineage>
</organism>
<evidence type="ECO:0000256" key="11">
    <source>
        <dbReference type="HAMAP-Rule" id="MF_00685"/>
    </source>
</evidence>
<feature type="active site" description="Nucleophile" evidence="11 12">
    <location>
        <position position="314"/>
    </location>
</feature>
<dbReference type="AlphaFoldDB" id="A0A174R613"/>
<dbReference type="Pfam" id="PF02922">
    <property type="entry name" value="CBM_48"/>
    <property type="match status" value="1"/>
</dbReference>
<evidence type="ECO:0000313" key="18">
    <source>
        <dbReference type="Proteomes" id="UP000260828"/>
    </source>
</evidence>
<dbReference type="HAMAP" id="MF_00685">
    <property type="entry name" value="GlgB"/>
    <property type="match status" value="1"/>
</dbReference>
<dbReference type="InterPro" id="IPR006048">
    <property type="entry name" value="A-amylase/branching_C"/>
</dbReference>
<comment type="similarity">
    <text evidence="4 11">Belongs to the glycosyl hydrolase 13 family. GlgB subfamily.</text>
</comment>
<dbReference type="Pfam" id="PF00128">
    <property type="entry name" value="Alpha-amylase"/>
    <property type="match status" value="1"/>
</dbReference>
<dbReference type="GO" id="GO:0004553">
    <property type="term" value="F:hydrolase activity, hydrolyzing O-glycosyl compounds"/>
    <property type="evidence" value="ECO:0007669"/>
    <property type="project" value="InterPro"/>
</dbReference>
<evidence type="ECO:0000256" key="5">
    <source>
        <dbReference type="ARBA" id="ARBA00022600"/>
    </source>
</evidence>
<dbReference type="OrthoDB" id="9800174at2"/>
<dbReference type="NCBIfam" id="NF003811">
    <property type="entry name" value="PRK05402.1"/>
    <property type="match status" value="1"/>
</dbReference>
<dbReference type="CDD" id="cd11322">
    <property type="entry name" value="AmyAc_Glg_BE"/>
    <property type="match status" value="1"/>
</dbReference>
<dbReference type="SUPFAM" id="SSF51011">
    <property type="entry name" value="Glycosyl hydrolase domain"/>
    <property type="match status" value="1"/>
</dbReference>
<dbReference type="Gene3D" id="2.60.40.1180">
    <property type="entry name" value="Golgi alpha-mannosidase II"/>
    <property type="match status" value="1"/>
</dbReference>
<feature type="domain" description="Glycosyl hydrolase family 13 catalytic" evidence="14">
    <location>
        <begin position="157"/>
        <end position="511"/>
    </location>
</feature>
<dbReference type="EC" id="2.4.1.18" evidence="11"/>
<dbReference type="Proteomes" id="UP000095765">
    <property type="component" value="Unassembled WGS sequence"/>
</dbReference>
<comment type="subunit">
    <text evidence="11">Monomer.</text>
</comment>
<accession>A0A174R613</accession>
<dbReference type="EMBL" id="QVME01000002">
    <property type="protein sequence ID" value="RGE68763.1"/>
    <property type="molecule type" value="Genomic_DNA"/>
</dbReference>
<sequence length="672" mass="77660">MVKPKEKKTGNLPLYLFHQGTNFKAYEYLGAHPQRGRRGLEDGYTFRVWAPNAASVSVVGDFNAWDPDANPMALLEDKAVWECTIEGLKQYDIYKYCIRTRDGRSLMKADPYAFHAQTAPETASKLFDIEGYEWHDEAWFRSRQGHNPYRSPMNIYELHLGSWRRYPDGNTYDYRKTADELVIYLADMGYNYVELMPVMEYPYDGSWGYQVTGYFAPTSRYGTPFDFMYFVDRCHQAGIGVIMDWVPAHFPKDAHGLYEFDGQPLYEYQDVHKREHAHWGTRIFDFGRNEVICFLTSSAMFWVERYHVDGIRVDAVASMLYLDYGREDWEWLPNINGGRENLEAVAFLQKMNTAVLTEHPHALMIAEESTAWPLVTKPASVGGLGFNFKWNMGWMNDMIAYTSLDPIFRSYNHDKLTFSLFYAFSENFILPISHDEVVHGKCSLINKMPGDYAMKFSGARVFLAYMMSHPGKKLLFMGCEFAQFIEWNYKQQLDWMLLDYDAHRQMQDFVRTLNKFYLDTPALWQVEDSWDGFNWLAHDDHARNIIVFRRTDEKGGEIVVLCNFAPVTREHYRVGVPDATSYDEVFNTDDVRFGGSGVVNTGVIRVRKIPDHDMKQSIELTVPPLAAVYLKGRPRKAKAASATKAAAKTKTKVEKSAVRKKADKPAARRKAD</sequence>
<dbReference type="Gene3D" id="3.20.20.80">
    <property type="entry name" value="Glycosidases"/>
    <property type="match status" value="1"/>
</dbReference>
<evidence type="ECO:0000259" key="14">
    <source>
        <dbReference type="SMART" id="SM00642"/>
    </source>
</evidence>
<dbReference type="FunFam" id="3.20.20.80:FF:000003">
    <property type="entry name" value="1,4-alpha-glucan branching enzyme GlgB"/>
    <property type="match status" value="1"/>
</dbReference>
<evidence type="ECO:0000256" key="12">
    <source>
        <dbReference type="PIRSR" id="PIRSR000463-1"/>
    </source>
</evidence>
<dbReference type="EMBL" id="CZBE01000013">
    <property type="protein sequence ID" value="CUP80983.1"/>
    <property type="molecule type" value="Genomic_DNA"/>
</dbReference>
<dbReference type="InterPro" id="IPR037439">
    <property type="entry name" value="Branching_enzy"/>
</dbReference>
<evidence type="ECO:0000256" key="3">
    <source>
        <dbReference type="ARBA" id="ARBA00004964"/>
    </source>
</evidence>
<dbReference type="GO" id="GO:0043169">
    <property type="term" value="F:cation binding"/>
    <property type="evidence" value="ECO:0007669"/>
    <property type="project" value="InterPro"/>
</dbReference>
<dbReference type="InterPro" id="IPR017853">
    <property type="entry name" value="GH"/>
</dbReference>
<dbReference type="SMART" id="SM00642">
    <property type="entry name" value="Aamy"/>
    <property type="match status" value="1"/>
</dbReference>
<protein>
    <recommendedName>
        <fullName evidence="11">1,4-alpha-glucan branching enzyme GlgB</fullName>
        <ecNumber evidence="11">2.4.1.18</ecNumber>
    </recommendedName>
    <alternativeName>
        <fullName evidence="11">1,4-alpha-D-glucan:1,4-alpha-D-glucan 6-glucosyl-transferase</fullName>
    </alternativeName>
    <alternativeName>
        <fullName evidence="11">Alpha-(1-&gt;4)-glucan branching enzyme</fullName>
    </alternativeName>
    <alternativeName>
        <fullName evidence="11">Glycogen branching enzyme</fullName>
        <shortName evidence="11">BE</shortName>
    </alternativeName>
</protein>
<proteinExistence type="inferred from homology"/>
<reference evidence="16 18" key="2">
    <citation type="submission" date="2018-08" db="EMBL/GenBank/DDBJ databases">
        <title>A genome reference for cultivated species of the human gut microbiota.</title>
        <authorList>
            <person name="Zou Y."/>
            <person name="Xue W."/>
            <person name="Luo G."/>
        </authorList>
    </citation>
    <scope>NUCLEOTIDE SEQUENCE [LARGE SCALE GENOMIC DNA]</scope>
    <source>
        <strain evidence="16 18">TF05-12AC</strain>
    </source>
</reference>
<evidence type="ECO:0000313" key="16">
    <source>
        <dbReference type="EMBL" id="RGE68763.1"/>
    </source>
</evidence>
<dbReference type="InterPro" id="IPR004193">
    <property type="entry name" value="Glyco_hydro_13_N"/>
</dbReference>
<dbReference type="FunFam" id="2.60.40.1180:FF:000002">
    <property type="entry name" value="1,4-alpha-glucan branching enzyme GlgB"/>
    <property type="match status" value="1"/>
</dbReference>